<organism evidence="2 3">
    <name type="scientific">Tanacetum coccineum</name>
    <dbReference type="NCBI Taxonomy" id="301880"/>
    <lineage>
        <taxon>Eukaryota</taxon>
        <taxon>Viridiplantae</taxon>
        <taxon>Streptophyta</taxon>
        <taxon>Embryophyta</taxon>
        <taxon>Tracheophyta</taxon>
        <taxon>Spermatophyta</taxon>
        <taxon>Magnoliopsida</taxon>
        <taxon>eudicotyledons</taxon>
        <taxon>Gunneridae</taxon>
        <taxon>Pentapetalae</taxon>
        <taxon>asterids</taxon>
        <taxon>campanulids</taxon>
        <taxon>Asterales</taxon>
        <taxon>Asteraceae</taxon>
        <taxon>Asteroideae</taxon>
        <taxon>Anthemideae</taxon>
        <taxon>Anthemidinae</taxon>
        <taxon>Tanacetum</taxon>
    </lineage>
</organism>
<dbReference type="PANTHER" id="PTHR14523:SF1">
    <property type="entry name" value="HOMOLOGOUS RECOMBINATION OB-FOLD PROTEIN"/>
    <property type="match status" value="1"/>
</dbReference>
<dbReference type="Proteomes" id="UP001151760">
    <property type="component" value="Unassembled WGS sequence"/>
</dbReference>
<feature type="domain" description="Homologous recombination OB-fold protein OB-fold" evidence="1">
    <location>
        <begin position="143"/>
        <end position="228"/>
    </location>
</feature>
<evidence type="ECO:0000259" key="1">
    <source>
        <dbReference type="Pfam" id="PF15072"/>
    </source>
</evidence>
<gene>
    <name evidence="2" type="ORF">Tco_1003433</name>
</gene>
<comment type="caution">
    <text evidence="2">The sequence shown here is derived from an EMBL/GenBank/DDBJ whole genome shotgun (WGS) entry which is preliminary data.</text>
</comment>
<proteinExistence type="predicted"/>
<evidence type="ECO:0000313" key="3">
    <source>
        <dbReference type="Proteomes" id="UP001151760"/>
    </source>
</evidence>
<protein>
    <recommendedName>
        <fullName evidence="1">Homologous recombination OB-fold protein OB-fold domain-containing protein</fullName>
    </recommendedName>
</protein>
<sequence>MNSPPNHECEEGLDIDDSDLLLTTVIHHTNNTHIVPEITTTQTLFSSQNNQVDNYVVKPIRIIPGPAGIVQTAKLRKLVDTREGGEESVMSTQEYIRKVIKDVGEDDDFTRAPWLSAIDYVNVDGGIVTGCFGDVKKFLKNGKLEQIVAVIKSCTPNALGDLTVKLKDLSGTISGTIHYKVLIEERLAKAFTVGSALILHNVSVFSPKQSTHHYLNITKKNMVKVFHKDGGYA</sequence>
<keyword evidence="3" id="KW-1185">Reference proteome</keyword>
<accession>A0ABQ5F9E7</accession>
<dbReference type="PANTHER" id="PTHR14523">
    <property type="entry name" value="UNCHARACTERIZED PROTEIN C17ORF53 HOMOLOG"/>
    <property type="match status" value="1"/>
</dbReference>
<dbReference type="InterPro" id="IPR058570">
    <property type="entry name" value="HROB_OB"/>
</dbReference>
<dbReference type="Pfam" id="PF15072">
    <property type="entry name" value="HROB"/>
    <property type="match status" value="1"/>
</dbReference>
<evidence type="ECO:0000313" key="2">
    <source>
        <dbReference type="EMBL" id="GJT59900.1"/>
    </source>
</evidence>
<dbReference type="EMBL" id="BQNB010017150">
    <property type="protein sequence ID" value="GJT59900.1"/>
    <property type="molecule type" value="Genomic_DNA"/>
</dbReference>
<dbReference type="InterPro" id="IPR028045">
    <property type="entry name" value="HROB"/>
</dbReference>
<reference evidence="2" key="1">
    <citation type="journal article" date="2022" name="Int. J. Mol. Sci.">
        <title>Draft Genome of Tanacetum Coccineum: Genomic Comparison of Closely Related Tanacetum-Family Plants.</title>
        <authorList>
            <person name="Yamashiro T."/>
            <person name="Shiraishi A."/>
            <person name="Nakayama K."/>
            <person name="Satake H."/>
        </authorList>
    </citation>
    <scope>NUCLEOTIDE SEQUENCE</scope>
</reference>
<reference evidence="2" key="2">
    <citation type="submission" date="2022-01" db="EMBL/GenBank/DDBJ databases">
        <authorList>
            <person name="Yamashiro T."/>
            <person name="Shiraishi A."/>
            <person name="Satake H."/>
            <person name="Nakayama K."/>
        </authorList>
    </citation>
    <scope>NUCLEOTIDE SEQUENCE</scope>
</reference>
<name>A0ABQ5F9E7_9ASTR</name>